<feature type="domain" description="CAAX prenyl protease 2/Lysostaphin resistance protein A-like" evidence="2">
    <location>
        <begin position="113"/>
        <end position="213"/>
    </location>
</feature>
<feature type="transmembrane region" description="Helical" evidence="1">
    <location>
        <begin position="33"/>
        <end position="55"/>
    </location>
</feature>
<dbReference type="PANTHER" id="PTHR35797">
    <property type="entry name" value="PROTEASE-RELATED"/>
    <property type="match status" value="1"/>
</dbReference>
<accession>A0ABY7X2V6</accession>
<reference evidence="3 4" key="1">
    <citation type="submission" date="2023-02" db="EMBL/GenBank/DDBJ databases">
        <title>A bacterium isolated from plastisphere.</title>
        <authorList>
            <person name="Sun Y."/>
        </authorList>
    </citation>
    <scope>NUCLEOTIDE SEQUENCE [LARGE SCALE GENOMIC DNA]</scope>
    <source>
        <strain evidence="4">a-1</strain>
    </source>
</reference>
<dbReference type="Pfam" id="PF02517">
    <property type="entry name" value="Rce1-like"/>
    <property type="match status" value="1"/>
</dbReference>
<evidence type="ECO:0000313" key="3">
    <source>
        <dbReference type="EMBL" id="WDH76320.1"/>
    </source>
</evidence>
<gene>
    <name evidence="3" type="ORF">PTI97_01970</name>
</gene>
<keyword evidence="1" id="KW-0472">Membrane</keyword>
<keyword evidence="4" id="KW-1185">Reference proteome</keyword>
<feature type="transmembrane region" description="Helical" evidence="1">
    <location>
        <begin position="200"/>
        <end position="219"/>
    </location>
</feature>
<proteinExistence type="predicted"/>
<protein>
    <submittedName>
        <fullName evidence="3">Type II CAAX endopeptidase family protein</fullName>
    </submittedName>
</protein>
<feature type="transmembrane region" description="Helical" evidence="1">
    <location>
        <begin position="145"/>
        <end position="167"/>
    </location>
</feature>
<evidence type="ECO:0000259" key="2">
    <source>
        <dbReference type="Pfam" id="PF02517"/>
    </source>
</evidence>
<feature type="transmembrane region" description="Helical" evidence="1">
    <location>
        <begin position="225"/>
        <end position="245"/>
    </location>
</feature>
<feature type="transmembrane region" description="Helical" evidence="1">
    <location>
        <begin position="75"/>
        <end position="95"/>
    </location>
</feature>
<feature type="transmembrane region" description="Helical" evidence="1">
    <location>
        <begin position="173"/>
        <end position="193"/>
    </location>
</feature>
<sequence>MYKNKYINFFLFIAFGYSWVIWTTLYWWTDLPITFIVILGAFGPSISGFLTMYRLRGGTGVKHLLRNSIQFKMSWKTYMIPLLLVPFLFLVAYWWTDRSGALIVREPWRIVPYFLYMLFLGGTLQEEYGWRGYLLDALQSRLSPLLASLTLGVIWTLWHTPLFFMVGTGQMNLSFWAYGLAVIAYTILITWVYNGSSRNLWSAFLMHTMFNVMLVMVGFDVEDGYPIGFVHLTITLWTVVILVIWKTYGKLNYEPLEEMIPTYPSVTHRIREGKE</sequence>
<dbReference type="InterPro" id="IPR042150">
    <property type="entry name" value="MmRce1-like"/>
</dbReference>
<feature type="transmembrane region" description="Helical" evidence="1">
    <location>
        <begin position="107"/>
        <end position="124"/>
    </location>
</feature>
<evidence type="ECO:0000313" key="4">
    <source>
        <dbReference type="Proteomes" id="UP001213680"/>
    </source>
</evidence>
<organism evidence="3 4">
    <name type="scientific">Exiguobacterium marinum</name>
    <dbReference type="NCBI Taxonomy" id="273528"/>
    <lineage>
        <taxon>Bacteria</taxon>
        <taxon>Bacillati</taxon>
        <taxon>Bacillota</taxon>
        <taxon>Bacilli</taxon>
        <taxon>Bacillales</taxon>
        <taxon>Bacillales Family XII. Incertae Sedis</taxon>
        <taxon>Exiguobacterium</taxon>
    </lineage>
</organism>
<evidence type="ECO:0000256" key="1">
    <source>
        <dbReference type="SAM" id="Phobius"/>
    </source>
</evidence>
<name>A0ABY7X2V6_9BACL</name>
<dbReference type="EMBL" id="CP118099">
    <property type="protein sequence ID" value="WDH76320.1"/>
    <property type="molecule type" value="Genomic_DNA"/>
</dbReference>
<keyword evidence="1" id="KW-1133">Transmembrane helix</keyword>
<dbReference type="Proteomes" id="UP001213680">
    <property type="component" value="Chromosome"/>
</dbReference>
<feature type="transmembrane region" description="Helical" evidence="1">
    <location>
        <begin position="7"/>
        <end position="27"/>
    </location>
</feature>
<dbReference type="PANTHER" id="PTHR35797:SF1">
    <property type="entry name" value="PROTEASE"/>
    <property type="match status" value="1"/>
</dbReference>
<dbReference type="InterPro" id="IPR003675">
    <property type="entry name" value="Rce1/LyrA-like_dom"/>
</dbReference>
<keyword evidence="1" id="KW-0812">Transmembrane</keyword>
<dbReference type="RefSeq" id="WP_274357065.1">
    <property type="nucleotide sequence ID" value="NZ_CP118099.1"/>
</dbReference>